<evidence type="ECO:0000313" key="9">
    <source>
        <dbReference type="Proteomes" id="UP000529637"/>
    </source>
</evidence>
<dbReference type="PROSITE" id="PS50979">
    <property type="entry name" value="BC"/>
    <property type="match status" value="1"/>
</dbReference>
<dbReference type="InterPro" id="IPR005481">
    <property type="entry name" value="BC-like_N"/>
</dbReference>
<evidence type="ECO:0000313" key="8">
    <source>
        <dbReference type="EMBL" id="NUZ04696.1"/>
    </source>
</evidence>
<keyword evidence="4" id="KW-0092">Biotin</keyword>
<feature type="domain" description="ATP-grasp" evidence="6">
    <location>
        <begin position="120"/>
        <end position="317"/>
    </location>
</feature>
<evidence type="ECO:0000256" key="3">
    <source>
        <dbReference type="ARBA" id="ARBA00022840"/>
    </source>
</evidence>
<dbReference type="PROSITE" id="PS50975">
    <property type="entry name" value="ATP_GRASP"/>
    <property type="match status" value="1"/>
</dbReference>
<dbReference type="PROSITE" id="PS00867">
    <property type="entry name" value="CPSASE_2"/>
    <property type="match status" value="1"/>
</dbReference>
<dbReference type="AlphaFoldDB" id="A0A7Y6NK68"/>
<dbReference type="GO" id="GO:0005524">
    <property type="term" value="F:ATP binding"/>
    <property type="evidence" value="ECO:0007669"/>
    <property type="project" value="UniProtKB-UniRule"/>
</dbReference>
<dbReference type="SUPFAM" id="SSF51246">
    <property type="entry name" value="Rudiment single hybrid motif"/>
    <property type="match status" value="1"/>
</dbReference>
<dbReference type="InterPro" id="IPR005482">
    <property type="entry name" value="Biotin_COase_C"/>
</dbReference>
<evidence type="ECO:0000259" key="6">
    <source>
        <dbReference type="PROSITE" id="PS50975"/>
    </source>
</evidence>
<dbReference type="PANTHER" id="PTHR18866">
    <property type="entry name" value="CARBOXYLASE:PYRUVATE/ACETYL-COA/PROPIONYL-COA CARBOXYLASE"/>
    <property type="match status" value="1"/>
</dbReference>
<keyword evidence="3 5" id="KW-0067">ATP-binding</keyword>
<dbReference type="InterPro" id="IPR016185">
    <property type="entry name" value="PreATP-grasp_dom_sf"/>
</dbReference>
<keyword evidence="9" id="KW-1185">Reference proteome</keyword>
<dbReference type="InterPro" id="IPR011054">
    <property type="entry name" value="Rudment_hybrid_motif"/>
</dbReference>
<keyword evidence="2 5" id="KW-0547">Nucleotide-binding</keyword>
<dbReference type="Pfam" id="PF02786">
    <property type="entry name" value="CPSase_L_D2"/>
    <property type="match status" value="1"/>
</dbReference>
<keyword evidence="1" id="KW-0436">Ligase</keyword>
<evidence type="ECO:0000259" key="7">
    <source>
        <dbReference type="PROSITE" id="PS50979"/>
    </source>
</evidence>
<dbReference type="SUPFAM" id="SSF56059">
    <property type="entry name" value="Glutathione synthetase ATP-binding domain-like"/>
    <property type="match status" value="1"/>
</dbReference>
<dbReference type="PANTHER" id="PTHR18866:SF33">
    <property type="entry name" value="METHYLCROTONOYL-COA CARBOXYLASE SUBUNIT ALPHA, MITOCHONDRIAL-RELATED"/>
    <property type="match status" value="1"/>
</dbReference>
<dbReference type="SUPFAM" id="SSF52440">
    <property type="entry name" value="PreATP-grasp domain"/>
    <property type="match status" value="1"/>
</dbReference>
<dbReference type="GO" id="GO:0016874">
    <property type="term" value="F:ligase activity"/>
    <property type="evidence" value="ECO:0007669"/>
    <property type="project" value="UniProtKB-KW"/>
</dbReference>
<dbReference type="SMART" id="SM00878">
    <property type="entry name" value="Biotin_carb_C"/>
    <property type="match status" value="1"/>
</dbReference>
<dbReference type="Pfam" id="PF02785">
    <property type="entry name" value="Biotin_carb_C"/>
    <property type="match status" value="1"/>
</dbReference>
<evidence type="ECO:0000256" key="2">
    <source>
        <dbReference type="ARBA" id="ARBA00022741"/>
    </source>
</evidence>
<dbReference type="InterPro" id="IPR011764">
    <property type="entry name" value="Biotin_carboxylation_dom"/>
</dbReference>
<evidence type="ECO:0000256" key="4">
    <source>
        <dbReference type="ARBA" id="ARBA00023267"/>
    </source>
</evidence>
<dbReference type="EMBL" id="JABWMJ010000001">
    <property type="protein sequence ID" value="NUZ04696.1"/>
    <property type="molecule type" value="Genomic_DNA"/>
</dbReference>
<gene>
    <name evidence="8" type="ORF">HQN59_02875</name>
</gene>
<dbReference type="InterPro" id="IPR011761">
    <property type="entry name" value="ATP-grasp"/>
</dbReference>
<dbReference type="RefSeq" id="WP_176065833.1">
    <property type="nucleotide sequence ID" value="NZ_JABWMJ010000001.1"/>
</dbReference>
<dbReference type="Proteomes" id="UP000529637">
    <property type="component" value="Unassembled WGS sequence"/>
</dbReference>
<dbReference type="PROSITE" id="PS00866">
    <property type="entry name" value="CPSASE_1"/>
    <property type="match status" value="1"/>
</dbReference>
<dbReference type="GO" id="GO:0046872">
    <property type="term" value="F:metal ion binding"/>
    <property type="evidence" value="ECO:0007669"/>
    <property type="project" value="InterPro"/>
</dbReference>
<proteinExistence type="predicted"/>
<sequence length="446" mass="47208">MFTKVVVANRGAVAARVLRTLRAMGIGSVAVFSDADANAPYLALADEAYRIGPAPARESYLDVAALLGVARASGADALHPGYGFLSENAAFASAVEAAGVRFIGPSPRWIEAMGHKTRARELAAAHGMPVGRGSTVLSGDTASMLAAAEAIGYPVLVKPASGGGGIGMLPARSAAELPAAIDRATSMAQRGFANAEVYLERLVERPRHVEFQVLGDRHGSVRHLFERDCSVQRRHQKVIEESPAPDVDRAGVDTLADRIAATLQDMGYDNIGTVEMLMAPDGTFSFLEMNTRLQVEHGVTEEVTGIDLVAAQIRAAAGERLADILPAHIEPAGHAIQARVYAEDPTRFLPSPGPLAVFQPPTGVRVETGYAEGGTVTPHYDPMLAKVIAHAPTREAAIERLVAALGEFRIEGVKHNIPALLRLLDSPEFRAGDVHTGLLPEVIARS</sequence>
<comment type="caution">
    <text evidence="8">The sequence shown here is derived from an EMBL/GenBank/DDBJ whole genome shotgun (WGS) entry which is preliminary data.</text>
</comment>
<dbReference type="InterPro" id="IPR005479">
    <property type="entry name" value="CPAse_ATP-bd"/>
</dbReference>
<dbReference type="Pfam" id="PF00289">
    <property type="entry name" value="Biotin_carb_N"/>
    <property type="match status" value="1"/>
</dbReference>
<dbReference type="InterPro" id="IPR050856">
    <property type="entry name" value="Biotin_carboxylase_complex"/>
</dbReference>
<name>A0A7Y6NK68_9BURK</name>
<organism evidence="8 9">
    <name type="scientific">Piscinibacter koreensis</name>
    <dbReference type="NCBI Taxonomy" id="2742824"/>
    <lineage>
        <taxon>Bacteria</taxon>
        <taxon>Pseudomonadati</taxon>
        <taxon>Pseudomonadota</taxon>
        <taxon>Betaproteobacteria</taxon>
        <taxon>Burkholderiales</taxon>
        <taxon>Sphaerotilaceae</taxon>
        <taxon>Piscinibacter</taxon>
    </lineage>
</organism>
<evidence type="ECO:0000256" key="5">
    <source>
        <dbReference type="PROSITE-ProRule" id="PRU00409"/>
    </source>
</evidence>
<dbReference type="Gene3D" id="3.30.470.20">
    <property type="entry name" value="ATP-grasp fold, B domain"/>
    <property type="match status" value="1"/>
</dbReference>
<reference evidence="8 9" key="1">
    <citation type="submission" date="2020-06" db="EMBL/GenBank/DDBJ databases">
        <title>Schlegella sp. ID0723 isolated from air conditioner.</title>
        <authorList>
            <person name="Kim D.Y."/>
            <person name="Kim D.-U."/>
        </authorList>
    </citation>
    <scope>NUCLEOTIDE SEQUENCE [LARGE SCALE GENOMIC DNA]</scope>
    <source>
        <strain evidence="8 9">ID0723</strain>
    </source>
</reference>
<protein>
    <submittedName>
        <fullName evidence="8">ATP-grasp domain-containing protein</fullName>
    </submittedName>
</protein>
<accession>A0A7Y6NK68</accession>
<feature type="domain" description="Biotin carboxylation" evidence="7">
    <location>
        <begin position="1"/>
        <end position="444"/>
    </location>
</feature>
<evidence type="ECO:0000256" key="1">
    <source>
        <dbReference type="ARBA" id="ARBA00022598"/>
    </source>
</evidence>